<comment type="caution">
    <text evidence="3">The sequence shown here is derived from an EMBL/GenBank/DDBJ whole genome shotgun (WGS) entry which is preliminary data.</text>
</comment>
<organism evidence="3 4">
    <name type="scientific">Rhizophagus irregularis</name>
    <dbReference type="NCBI Taxonomy" id="588596"/>
    <lineage>
        <taxon>Eukaryota</taxon>
        <taxon>Fungi</taxon>
        <taxon>Fungi incertae sedis</taxon>
        <taxon>Mucoromycota</taxon>
        <taxon>Glomeromycotina</taxon>
        <taxon>Glomeromycetes</taxon>
        <taxon>Glomerales</taxon>
        <taxon>Glomeraceae</taxon>
        <taxon>Rhizophagus</taxon>
    </lineage>
</organism>
<dbReference type="Pfam" id="PF03372">
    <property type="entry name" value="Exo_endo_phos"/>
    <property type="match status" value="1"/>
</dbReference>
<feature type="compositionally biased region" description="Low complexity" evidence="1">
    <location>
        <begin position="227"/>
        <end position="239"/>
    </location>
</feature>
<evidence type="ECO:0000313" key="4">
    <source>
        <dbReference type="Proteomes" id="UP000234323"/>
    </source>
</evidence>
<gene>
    <name evidence="3" type="ORF">RhiirA4_476595</name>
</gene>
<sequence length="621" mass="69177">MLVLSILLSTSKILNPKTTPAVTFPERAAFSDAFQAAVQSQLTLYYASAAPNDVKDVLLHGTFSHYGNIVRCHTHLSKLYRTAYIIYKSVVAIQNFDSSWGILCGKHYLHICPTTFSPDQCAERRAHVALLASLPRSTIAMDLAEIAEEVSAKSINIPFSMNSYNPKPYTYCHFTSKAAMENAKSISCALKNVGLIWHSLDERHNRFAHPGNNGSDKSRPGASCQCSSSRPNNRQQSRSHSQRHHYADGMDLSSPLTESPALTDWKIISDTLARVVSELTMLTTQFKSMNDRITKLETTMTAPSPPSGPFIAKSPSYIPSINPNNNILINVNFPLYNQQECAIMIDNNKHNFFPHSSPLINFGQINVNGLVSPVQQHLLNFFLHSSFGVLSLNDTCLSSSGAKFIFIKINIIYIILGPIGPVPPLPILMMALEFYFAIPFINMFKRLYYPPSGSIHQNICKDLIAKFLSWLDHARSNNYHVVILGDFNIDEVAHSNYSYPTFYHANGSSRLDYIWSSPGFPAPGLFTQVVTCPPLLDRPFTPTQIFQIMAVLPSHFENLASLLPDYSIPVYSTSPLSVFKSFLRSQKNLVSAFLLTKFAQHLMDSVEYSTLIASSKSGIVK</sequence>
<dbReference type="InterPro" id="IPR005135">
    <property type="entry name" value="Endo/exonuclease/phosphatase"/>
</dbReference>
<dbReference type="AlphaFoldDB" id="A0A2I1HBS9"/>
<dbReference type="EMBL" id="LLXI01002153">
    <property type="protein sequence ID" value="PKY56351.1"/>
    <property type="molecule type" value="Genomic_DNA"/>
</dbReference>
<name>A0A2I1HBS9_9GLOM</name>
<feature type="region of interest" description="Disordered" evidence="1">
    <location>
        <begin position="207"/>
        <end position="253"/>
    </location>
</feature>
<dbReference type="GO" id="GO:0003824">
    <property type="term" value="F:catalytic activity"/>
    <property type="evidence" value="ECO:0007669"/>
    <property type="project" value="InterPro"/>
</dbReference>
<accession>A0A2I1HBS9</accession>
<dbReference type="SUPFAM" id="SSF56219">
    <property type="entry name" value="DNase I-like"/>
    <property type="match status" value="1"/>
</dbReference>
<proteinExistence type="predicted"/>
<evidence type="ECO:0000259" key="2">
    <source>
        <dbReference type="Pfam" id="PF03372"/>
    </source>
</evidence>
<protein>
    <recommendedName>
        <fullName evidence="2">Endonuclease/exonuclease/phosphatase domain-containing protein</fullName>
    </recommendedName>
</protein>
<dbReference type="VEuPathDB" id="FungiDB:RhiirA1_403801"/>
<feature type="domain" description="Endonuclease/exonuclease/phosphatase" evidence="2">
    <location>
        <begin position="437"/>
        <end position="526"/>
    </location>
</feature>
<dbReference type="VEuPathDB" id="FungiDB:RhiirA1_474431"/>
<dbReference type="InterPro" id="IPR036691">
    <property type="entry name" value="Endo/exonu/phosph_ase_sf"/>
</dbReference>
<evidence type="ECO:0000256" key="1">
    <source>
        <dbReference type="SAM" id="MobiDB-lite"/>
    </source>
</evidence>
<dbReference type="Proteomes" id="UP000234323">
    <property type="component" value="Unassembled WGS sequence"/>
</dbReference>
<reference evidence="3 4" key="1">
    <citation type="submission" date="2015-10" db="EMBL/GenBank/DDBJ databases">
        <title>Genome analyses suggest a sexual origin of heterokaryosis in a supposedly ancient asexual fungus.</title>
        <authorList>
            <person name="Ropars J."/>
            <person name="Sedzielewska K."/>
            <person name="Noel J."/>
            <person name="Charron P."/>
            <person name="Farinelli L."/>
            <person name="Marton T."/>
            <person name="Kruger M."/>
            <person name="Pelin A."/>
            <person name="Brachmann A."/>
            <person name="Corradi N."/>
        </authorList>
    </citation>
    <scope>NUCLEOTIDE SEQUENCE [LARGE SCALE GENOMIC DNA]</scope>
    <source>
        <strain evidence="3 4">A4</strain>
    </source>
</reference>
<evidence type="ECO:0000313" key="3">
    <source>
        <dbReference type="EMBL" id="PKY56351.1"/>
    </source>
</evidence>
<dbReference type="Gene3D" id="3.60.10.10">
    <property type="entry name" value="Endonuclease/exonuclease/phosphatase"/>
    <property type="match status" value="1"/>
</dbReference>
<keyword evidence="4" id="KW-1185">Reference proteome</keyword>